<evidence type="ECO:0000313" key="3">
    <source>
        <dbReference type="EMBL" id="WNZ24178.1"/>
    </source>
</evidence>
<evidence type="ECO:0000259" key="2">
    <source>
        <dbReference type="Pfam" id="PF00149"/>
    </source>
</evidence>
<gene>
    <name evidence="3" type="ORF">HJG54_15830</name>
</gene>
<organism evidence="3">
    <name type="scientific">Leptolyngbya sp. NK1-12</name>
    <dbReference type="NCBI Taxonomy" id="2547451"/>
    <lineage>
        <taxon>Bacteria</taxon>
        <taxon>Bacillati</taxon>
        <taxon>Cyanobacteriota</taxon>
        <taxon>Cyanophyceae</taxon>
        <taxon>Leptolyngbyales</taxon>
        <taxon>Leptolyngbyaceae</taxon>
        <taxon>Leptolyngbya group</taxon>
        <taxon>Leptolyngbya</taxon>
    </lineage>
</organism>
<dbReference type="PANTHER" id="PTHR35769:SF2">
    <property type="entry name" value="CALCINEURIN-LIKE METALLO-PHOSPHOESTERASE SUPERFAMILY PROTEIN"/>
    <property type="match status" value="1"/>
</dbReference>
<dbReference type="SUPFAM" id="SSF56300">
    <property type="entry name" value="Metallo-dependent phosphatases"/>
    <property type="match status" value="1"/>
</dbReference>
<dbReference type="InterPro" id="IPR027629">
    <property type="entry name" value="DevT-like"/>
</dbReference>
<dbReference type="Gene3D" id="3.60.21.10">
    <property type="match status" value="1"/>
</dbReference>
<dbReference type="InterPro" id="IPR004843">
    <property type="entry name" value="Calcineurin-like_PHP"/>
</dbReference>
<dbReference type="Pfam" id="PF00149">
    <property type="entry name" value="Metallophos"/>
    <property type="match status" value="1"/>
</dbReference>
<feature type="compositionally biased region" description="Polar residues" evidence="1">
    <location>
        <begin position="1"/>
        <end position="15"/>
    </location>
</feature>
<sequence length="330" mass="35636">MTFDNSQAQVSPAQISPTSTPTSEPASCTIAVVGDVHDLWDSGDETALQHLGVDLVLLVGDFGNEAVDVVRTVAQLSLPKAVILGNHDAWFTATAWGRKLRGLDPIDRVQQQLDLLGDTHIGFGKLDFPQFGLTVVGSRPFSWGGSTWKNRSFYQQRFGVDGFEASTAKIVAAAAGALHQTIIFIGHCGPKGLGEQAEDPCGKDWNPIGGDYGDPDFTAAIEQTRALGKQISLVAFGHMHHSLRHTKTRQRKMLDVDSNGTVYLNAASVPRIRSTPTGQVRNFSLVTLTAGVVTKAALVWIHDDLTIQSEQILYQLAGPVLASEETKLLR</sequence>
<feature type="domain" description="Calcineurin-like phosphoesterase" evidence="2">
    <location>
        <begin position="29"/>
        <end position="241"/>
    </location>
</feature>
<dbReference type="RefSeq" id="WP_316429859.1">
    <property type="nucleotide sequence ID" value="NZ_CP053586.1"/>
</dbReference>
<dbReference type="PANTHER" id="PTHR35769">
    <property type="entry name" value="CALCINEURIN-LIKE METALLO-PHOSPHOESTERASE SUPERFAMILY PROTEIN"/>
    <property type="match status" value="1"/>
</dbReference>
<feature type="compositionally biased region" description="Low complexity" evidence="1">
    <location>
        <begin position="16"/>
        <end position="25"/>
    </location>
</feature>
<dbReference type="EMBL" id="CP053586">
    <property type="protein sequence ID" value="WNZ24178.1"/>
    <property type="molecule type" value="Genomic_DNA"/>
</dbReference>
<name>A0AA96WFD8_9CYAN</name>
<dbReference type="CDD" id="cd07397">
    <property type="entry name" value="MPP_NostocDevT-like"/>
    <property type="match status" value="1"/>
</dbReference>
<feature type="region of interest" description="Disordered" evidence="1">
    <location>
        <begin position="1"/>
        <end position="26"/>
    </location>
</feature>
<reference evidence="3" key="1">
    <citation type="submission" date="2020-05" db="EMBL/GenBank/DDBJ databases">
        <authorList>
            <person name="Zhu T."/>
            <person name="Keshari N."/>
            <person name="Lu X."/>
        </authorList>
    </citation>
    <scope>NUCLEOTIDE SEQUENCE</scope>
    <source>
        <strain evidence="3">NK1-12</strain>
    </source>
</reference>
<dbReference type="GO" id="GO:0016787">
    <property type="term" value="F:hydrolase activity"/>
    <property type="evidence" value="ECO:0007669"/>
    <property type="project" value="InterPro"/>
</dbReference>
<accession>A0AA96WFD8</accession>
<evidence type="ECO:0000256" key="1">
    <source>
        <dbReference type="SAM" id="MobiDB-lite"/>
    </source>
</evidence>
<dbReference type="InterPro" id="IPR029052">
    <property type="entry name" value="Metallo-depent_PP-like"/>
</dbReference>
<dbReference type="NCBIfam" id="TIGR04168">
    <property type="entry name" value="TIGR04168 family protein"/>
    <property type="match status" value="1"/>
</dbReference>
<dbReference type="AlphaFoldDB" id="A0AA96WFD8"/>
<protein>
    <submittedName>
        <fullName evidence="3">TIGR04168 family protein</fullName>
    </submittedName>
</protein>
<proteinExistence type="predicted"/>